<dbReference type="EMBL" id="KI965484">
    <property type="protein sequence ID" value="EUD65030.1"/>
    <property type="molecule type" value="Genomic_DNA"/>
</dbReference>
<evidence type="ECO:0000256" key="1">
    <source>
        <dbReference type="SAM" id="MobiDB-lite"/>
    </source>
</evidence>
<dbReference type="Proteomes" id="UP000030640">
    <property type="component" value="Unassembled WGS sequence"/>
</dbReference>
<protein>
    <submittedName>
        <fullName evidence="2">Uncharacterized protein</fullName>
    </submittedName>
</protein>
<dbReference type="AlphaFoldDB" id="W7A0F7"/>
<feature type="region of interest" description="Disordered" evidence="1">
    <location>
        <begin position="114"/>
        <end position="144"/>
    </location>
</feature>
<organism evidence="2 3">
    <name type="scientific">Plasmodium inui San Antonio 1</name>
    <dbReference type="NCBI Taxonomy" id="1237626"/>
    <lineage>
        <taxon>Eukaryota</taxon>
        <taxon>Sar</taxon>
        <taxon>Alveolata</taxon>
        <taxon>Apicomplexa</taxon>
        <taxon>Aconoidasida</taxon>
        <taxon>Haemosporida</taxon>
        <taxon>Plasmodiidae</taxon>
        <taxon>Plasmodium</taxon>
        <taxon>Plasmodium (Plasmodium)</taxon>
    </lineage>
</organism>
<proteinExistence type="predicted"/>
<feature type="compositionally biased region" description="Basic and acidic residues" evidence="1">
    <location>
        <begin position="114"/>
        <end position="129"/>
    </location>
</feature>
<reference evidence="2 3" key="1">
    <citation type="submission" date="2013-02" db="EMBL/GenBank/DDBJ databases">
        <title>The Genome Sequence of Plasmodium inui San Antonio 1.</title>
        <authorList>
            <consortium name="The Broad Institute Genome Sequencing Platform"/>
            <consortium name="The Broad Institute Genome Sequencing Center for Infectious Disease"/>
            <person name="Neafsey D."/>
            <person name="Cheeseman I."/>
            <person name="Volkman S."/>
            <person name="Adams J."/>
            <person name="Walker B."/>
            <person name="Young S.K."/>
            <person name="Zeng Q."/>
            <person name="Gargeya S."/>
            <person name="Fitzgerald M."/>
            <person name="Haas B."/>
            <person name="Abouelleil A."/>
            <person name="Alvarado L."/>
            <person name="Arachchi H.M."/>
            <person name="Berlin A.M."/>
            <person name="Chapman S.B."/>
            <person name="Dewar J."/>
            <person name="Goldberg J."/>
            <person name="Griggs A."/>
            <person name="Gujja S."/>
            <person name="Hansen M."/>
            <person name="Howarth C."/>
            <person name="Imamovic A."/>
            <person name="Larimer J."/>
            <person name="McCowan C."/>
            <person name="Murphy C."/>
            <person name="Neiman D."/>
            <person name="Pearson M."/>
            <person name="Priest M."/>
            <person name="Roberts A."/>
            <person name="Saif S."/>
            <person name="Shea T."/>
            <person name="Sisk P."/>
            <person name="Sykes S."/>
            <person name="Wortman J."/>
            <person name="Nusbaum C."/>
            <person name="Birren B."/>
        </authorList>
    </citation>
    <scope>NUCLEOTIDE SEQUENCE [LARGE SCALE GENOMIC DNA]</scope>
    <source>
        <strain evidence="2 3">San Antonio 1</strain>
    </source>
</reference>
<dbReference type="RefSeq" id="XP_008818346.1">
    <property type="nucleotide sequence ID" value="XM_008820124.1"/>
</dbReference>
<evidence type="ECO:0000313" key="2">
    <source>
        <dbReference type="EMBL" id="EUD65030.1"/>
    </source>
</evidence>
<keyword evidence="3" id="KW-1185">Reference proteome</keyword>
<name>W7A0F7_9APIC</name>
<dbReference type="VEuPathDB" id="PlasmoDB:C922_04541"/>
<sequence>MAPAILLHGEKSNFSKSGVPKKHSFYLHSRNNDDNGAYPDFKSIRTNDPPGAGVHSGIPAERDNFGSGNVWRGQVQRGQVQRGHFQNGYFQSSRLDSRLENRLNSFLDRCQDHFSRARQERKKSTDGEHGQPSSSNLPKWQSRR</sequence>
<feature type="compositionally biased region" description="Polar residues" evidence="1">
    <location>
        <begin position="131"/>
        <end position="144"/>
    </location>
</feature>
<evidence type="ECO:0000313" key="3">
    <source>
        <dbReference type="Proteomes" id="UP000030640"/>
    </source>
</evidence>
<gene>
    <name evidence="2" type="ORF">C922_04541</name>
</gene>
<dbReference type="GeneID" id="20039815"/>
<accession>W7A0F7</accession>